<name>A0A915HTR6_ROMCU</name>
<keyword evidence="1" id="KW-1185">Reference proteome</keyword>
<protein>
    <submittedName>
        <fullName evidence="2">Uncharacterized protein</fullName>
    </submittedName>
</protein>
<dbReference type="AlphaFoldDB" id="A0A915HTR6"/>
<organism evidence="1 2">
    <name type="scientific">Romanomermis culicivorax</name>
    <name type="common">Nematode worm</name>
    <dbReference type="NCBI Taxonomy" id="13658"/>
    <lineage>
        <taxon>Eukaryota</taxon>
        <taxon>Metazoa</taxon>
        <taxon>Ecdysozoa</taxon>
        <taxon>Nematoda</taxon>
        <taxon>Enoplea</taxon>
        <taxon>Dorylaimia</taxon>
        <taxon>Mermithida</taxon>
        <taxon>Mermithoidea</taxon>
        <taxon>Mermithidae</taxon>
        <taxon>Romanomermis</taxon>
    </lineage>
</organism>
<sequence length="34" mass="3864">MVKGVPFIRGRRLFEGAFYSNKCGIIEVCKSEVE</sequence>
<evidence type="ECO:0000313" key="2">
    <source>
        <dbReference type="WBParaSite" id="nRc.2.0.1.t05154-RA"/>
    </source>
</evidence>
<accession>A0A915HTR6</accession>
<reference evidence="2" key="1">
    <citation type="submission" date="2022-11" db="UniProtKB">
        <authorList>
            <consortium name="WormBaseParasite"/>
        </authorList>
    </citation>
    <scope>IDENTIFICATION</scope>
</reference>
<proteinExistence type="predicted"/>
<dbReference type="WBParaSite" id="nRc.2.0.1.t05154-RA">
    <property type="protein sequence ID" value="nRc.2.0.1.t05154-RA"/>
    <property type="gene ID" value="nRc.2.0.1.g05154"/>
</dbReference>
<evidence type="ECO:0000313" key="1">
    <source>
        <dbReference type="Proteomes" id="UP000887565"/>
    </source>
</evidence>
<dbReference type="Proteomes" id="UP000887565">
    <property type="component" value="Unplaced"/>
</dbReference>